<evidence type="ECO:0000313" key="5">
    <source>
        <dbReference type="EMBL" id="GIJ71657.1"/>
    </source>
</evidence>
<feature type="compositionally biased region" description="Low complexity" evidence="3">
    <location>
        <begin position="38"/>
        <end position="80"/>
    </location>
</feature>
<evidence type="ECO:0000256" key="2">
    <source>
        <dbReference type="ARBA" id="ARBA00022801"/>
    </source>
</evidence>
<proteinExistence type="predicted"/>
<dbReference type="RefSeq" id="WP_203931501.1">
    <property type="nucleotide sequence ID" value="NZ_BOPH01000088.1"/>
</dbReference>
<feature type="domain" description="NodB homology" evidence="4">
    <location>
        <begin position="98"/>
        <end position="286"/>
    </location>
</feature>
<dbReference type="Gene3D" id="3.20.20.370">
    <property type="entry name" value="Glycoside hydrolase/deacetylase"/>
    <property type="match status" value="1"/>
</dbReference>
<dbReference type="GO" id="GO:0016810">
    <property type="term" value="F:hydrolase activity, acting on carbon-nitrogen (but not peptide) bonds"/>
    <property type="evidence" value="ECO:0007669"/>
    <property type="project" value="InterPro"/>
</dbReference>
<dbReference type="SUPFAM" id="SSF88713">
    <property type="entry name" value="Glycoside hydrolase/deacetylase"/>
    <property type="match status" value="1"/>
</dbReference>
<name>A0A8J3ZWZ3_9ACTN</name>
<comment type="caution">
    <text evidence="5">The sequence shown here is derived from an EMBL/GenBank/DDBJ whole genome shotgun (WGS) entry which is preliminary data.</text>
</comment>
<sequence length="293" mass="30139">MRRRLLIIGVVVAIAAVLAGVYVVARTAGTGSDRAGRPVPTASVASSVSSAAAPAPGPGSQSPTRSAAPPAPSRTPGAPGVPAALRGKDIEAIPTSDRVVALTFDAGGNADGLPAILGALAARGAHATFFLTGDWAGRYPAAVRSIAAAGHRLGNHSSTHPYFRRLTDGQVRAEIARGERELTANGGTDTRPLFRFPYGDRDARTIAAVNSAGYVAVRWTVDTVGWKGTTGGVTVQQVVDRSVAGARPGEIILMHIGSHPEDGSTLDAEALPTVMTRLTALGFRFVTLDALLR</sequence>
<dbReference type="GO" id="GO:0016020">
    <property type="term" value="C:membrane"/>
    <property type="evidence" value="ECO:0007669"/>
    <property type="project" value="TreeGrafter"/>
</dbReference>
<evidence type="ECO:0000256" key="3">
    <source>
        <dbReference type="SAM" id="MobiDB-lite"/>
    </source>
</evidence>
<dbReference type="PANTHER" id="PTHR10587:SF133">
    <property type="entry name" value="CHITIN DEACETYLASE 1-RELATED"/>
    <property type="match status" value="1"/>
</dbReference>
<keyword evidence="2" id="KW-0378">Hydrolase</keyword>
<dbReference type="PROSITE" id="PS51677">
    <property type="entry name" value="NODB"/>
    <property type="match status" value="1"/>
</dbReference>
<organism evidence="5 6">
    <name type="scientific">Virgisporangium ochraceum</name>
    <dbReference type="NCBI Taxonomy" id="65505"/>
    <lineage>
        <taxon>Bacteria</taxon>
        <taxon>Bacillati</taxon>
        <taxon>Actinomycetota</taxon>
        <taxon>Actinomycetes</taxon>
        <taxon>Micromonosporales</taxon>
        <taxon>Micromonosporaceae</taxon>
        <taxon>Virgisporangium</taxon>
    </lineage>
</organism>
<dbReference type="CDD" id="cd10917">
    <property type="entry name" value="CE4_NodB_like_6s_7s"/>
    <property type="match status" value="1"/>
</dbReference>
<keyword evidence="6" id="KW-1185">Reference proteome</keyword>
<evidence type="ECO:0000256" key="1">
    <source>
        <dbReference type="ARBA" id="ARBA00022723"/>
    </source>
</evidence>
<accession>A0A8J3ZWZ3</accession>
<protein>
    <recommendedName>
        <fullName evidence="4">NodB homology domain-containing protein</fullName>
    </recommendedName>
</protein>
<reference evidence="5" key="1">
    <citation type="submission" date="2021-01" db="EMBL/GenBank/DDBJ databases">
        <title>Whole genome shotgun sequence of Virgisporangium ochraceum NBRC 16418.</title>
        <authorList>
            <person name="Komaki H."/>
            <person name="Tamura T."/>
        </authorList>
    </citation>
    <scope>NUCLEOTIDE SEQUENCE</scope>
    <source>
        <strain evidence="5">NBRC 16418</strain>
    </source>
</reference>
<feature type="region of interest" description="Disordered" evidence="3">
    <location>
        <begin position="30"/>
        <end position="84"/>
    </location>
</feature>
<dbReference type="GO" id="GO:0005975">
    <property type="term" value="P:carbohydrate metabolic process"/>
    <property type="evidence" value="ECO:0007669"/>
    <property type="project" value="InterPro"/>
</dbReference>
<dbReference type="InterPro" id="IPR011330">
    <property type="entry name" value="Glyco_hydro/deAcase_b/a-brl"/>
</dbReference>
<dbReference type="InterPro" id="IPR002509">
    <property type="entry name" value="NODB_dom"/>
</dbReference>
<evidence type="ECO:0000313" key="6">
    <source>
        <dbReference type="Proteomes" id="UP000635606"/>
    </source>
</evidence>
<gene>
    <name evidence="5" type="ORF">Voc01_065740</name>
</gene>
<dbReference type="Proteomes" id="UP000635606">
    <property type="component" value="Unassembled WGS sequence"/>
</dbReference>
<evidence type="ECO:0000259" key="4">
    <source>
        <dbReference type="PROSITE" id="PS51677"/>
    </source>
</evidence>
<dbReference type="AlphaFoldDB" id="A0A8J3ZWZ3"/>
<dbReference type="Pfam" id="PF01522">
    <property type="entry name" value="Polysacc_deac_1"/>
    <property type="match status" value="1"/>
</dbReference>
<dbReference type="GO" id="GO:0046872">
    <property type="term" value="F:metal ion binding"/>
    <property type="evidence" value="ECO:0007669"/>
    <property type="project" value="UniProtKB-KW"/>
</dbReference>
<dbReference type="EMBL" id="BOPH01000088">
    <property type="protein sequence ID" value="GIJ71657.1"/>
    <property type="molecule type" value="Genomic_DNA"/>
</dbReference>
<dbReference type="InterPro" id="IPR050248">
    <property type="entry name" value="Polysacc_deacetylase_ArnD"/>
</dbReference>
<keyword evidence="1" id="KW-0479">Metal-binding</keyword>
<dbReference type="PANTHER" id="PTHR10587">
    <property type="entry name" value="GLYCOSYL TRANSFERASE-RELATED"/>
    <property type="match status" value="1"/>
</dbReference>